<name>A0A8T1M926_CLOSI</name>
<evidence type="ECO:0000313" key="1">
    <source>
        <dbReference type="EMBL" id="KAG5445499.1"/>
    </source>
</evidence>
<dbReference type="EMBL" id="NIRI02000056">
    <property type="protein sequence ID" value="KAG5445499.1"/>
    <property type="molecule type" value="Genomic_DNA"/>
</dbReference>
<accession>A0A8T1M926</accession>
<evidence type="ECO:0000313" key="2">
    <source>
        <dbReference type="Proteomes" id="UP000286415"/>
    </source>
</evidence>
<proteinExistence type="predicted"/>
<sequence length="248" mass="26705">MHDLSAPSKEAESIGSWTNKPSCSRYGDSSCWWLSTLGQIGEIDHFLVANEVELFRRGPANSVGREALNDGCPLFSLPSTPSTKLLPPQLTSTIGVTSIFYVQKSSQSNSFIELPLIAALGHTLYIAPLPRVCRSALCVCACVCDTGGHLACGNDRSSRGQPTDQNLIQVNCVDCGVATSVNLVWGLLDGLAILSAPTEVNACQLYADYLSHNDAAECRSSHLGFVIWEGVGYAYASGLLCERYNRLR</sequence>
<protein>
    <submittedName>
        <fullName evidence="1">Uncharacterized protein</fullName>
    </submittedName>
</protein>
<keyword evidence="2" id="KW-1185">Reference proteome</keyword>
<reference evidence="1 2" key="1">
    <citation type="journal article" date="2018" name="Biotechnol. Adv.">
        <title>Improved genomic resources and new bioinformatic workflow for the carcinogenic parasite Clonorchis sinensis: Biotechnological implications.</title>
        <authorList>
            <person name="Wang D."/>
            <person name="Korhonen P.K."/>
            <person name="Gasser R.B."/>
            <person name="Young N.D."/>
        </authorList>
    </citation>
    <scope>NUCLEOTIDE SEQUENCE [LARGE SCALE GENOMIC DNA]</scope>
    <source>
        <strain evidence="1">Cs-k2</strain>
    </source>
</reference>
<reference evidence="1 2" key="2">
    <citation type="journal article" date="2021" name="Genomics">
        <title>High-quality reference genome for Clonorchis sinensis.</title>
        <authorList>
            <person name="Young N.D."/>
            <person name="Stroehlein A.J."/>
            <person name="Kinkar L."/>
            <person name="Wang T."/>
            <person name="Sohn W.M."/>
            <person name="Chang B.C.H."/>
            <person name="Kaur P."/>
            <person name="Weisz D."/>
            <person name="Dudchenko O."/>
            <person name="Aiden E.L."/>
            <person name="Korhonen P.K."/>
            <person name="Gasser R.B."/>
        </authorList>
    </citation>
    <scope>NUCLEOTIDE SEQUENCE [LARGE SCALE GENOMIC DNA]</scope>
    <source>
        <strain evidence="1">Cs-k2</strain>
    </source>
</reference>
<organism evidence="1 2">
    <name type="scientific">Clonorchis sinensis</name>
    <name type="common">Chinese liver fluke</name>
    <dbReference type="NCBI Taxonomy" id="79923"/>
    <lineage>
        <taxon>Eukaryota</taxon>
        <taxon>Metazoa</taxon>
        <taxon>Spiralia</taxon>
        <taxon>Lophotrochozoa</taxon>
        <taxon>Platyhelminthes</taxon>
        <taxon>Trematoda</taxon>
        <taxon>Digenea</taxon>
        <taxon>Opisthorchiida</taxon>
        <taxon>Opisthorchiata</taxon>
        <taxon>Opisthorchiidae</taxon>
        <taxon>Clonorchis</taxon>
    </lineage>
</organism>
<dbReference type="AlphaFoldDB" id="A0A8T1M926"/>
<comment type="caution">
    <text evidence="1">The sequence shown here is derived from an EMBL/GenBank/DDBJ whole genome shotgun (WGS) entry which is preliminary data.</text>
</comment>
<gene>
    <name evidence="1" type="ORF">CSKR_203235</name>
</gene>
<dbReference type="Proteomes" id="UP000286415">
    <property type="component" value="Unassembled WGS sequence"/>
</dbReference>